<keyword evidence="2 6" id="KW-0812">Transmembrane</keyword>
<feature type="transmembrane region" description="Helical" evidence="6">
    <location>
        <begin position="108"/>
        <end position="132"/>
    </location>
</feature>
<dbReference type="PANTHER" id="PTHR33048:SF146">
    <property type="entry name" value="INTEGRAL MEMBRANE PROTEIN"/>
    <property type="match status" value="1"/>
</dbReference>
<comment type="similarity">
    <text evidence="5">Belongs to the SAT4 family.</text>
</comment>
<dbReference type="Proteomes" id="UP000799437">
    <property type="component" value="Unassembled WGS sequence"/>
</dbReference>
<comment type="subcellular location">
    <subcellularLocation>
        <location evidence="1">Membrane</location>
        <topology evidence="1">Multi-pass membrane protein</topology>
    </subcellularLocation>
</comment>
<accession>A0A6A6VW33</accession>
<feature type="transmembrane region" description="Helical" evidence="6">
    <location>
        <begin position="33"/>
        <end position="55"/>
    </location>
</feature>
<dbReference type="PANTHER" id="PTHR33048">
    <property type="entry name" value="PTH11-LIKE INTEGRAL MEMBRANE PROTEIN (AFU_ORTHOLOGUE AFUA_5G11245)"/>
    <property type="match status" value="1"/>
</dbReference>
<feature type="transmembrane region" description="Helical" evidence="6">
    <location>
        <begin position="67"/>
        <end position="88"/>
    </location>
</feature>
<evidence type="ECO:0000313" key="9">
    <source>
        <dbReference type="Proteomes" id="UP000799437"/>
    </source>
</evidence>
<dbReference type="Pfam" id="PF20684">
    <property type="entry name" value="Fung_rhodopsin"/>
    <property type="match status" value="1"/>
</dbReference>
<dbReference type="InterPro" id="IPR052337">
    <property type="entry name" value="SAT4-like"/>
</dbReference>
<dbReference type="EMBL" id="ML996584">
    <property type="protein sequence ID" value="KAF2753451.1"/>
    <property type="molecule type" value="Genomic_DNA"/>
</dbReference>
<feature type="transmembrane region" description="Helical" evidence="6">
    <location>
        <begin position="260"/>
        <end position="286"/>
    </location>
</feature>
<dbReference type="AlphaFoldDB" id="A0A6A6VW33"/>
<feature type="transmembrane region" description="Helical" evidence="6">
    <location>
        <begin position="144"/>
        <end position="168"/>
    </location>
</feature>
<keyword evidence="4 6" id="KW-0472">Membrane</keyword>
<dbReference type="RefSeq" id="XP_033595902.1">
    <property type="nucleotide sequence ID" value="XM_033747663.1"/>
</dbReference>
<dbReference type="GO" id="GO:0016020">
    <property type="term" value="C:membrane"/>
    <property type="evidence" value="ECO:0007669"/>
    <property type="project" value="UniProtKB-SubCell"/>
</dbReference>
<evidence type="ECO:0000256" key="5">
    <source>
        <dbReference type="ARBA" id="ARBA00038359"/>
    </source>
</evidence>
<organism evidence="8 9">
    <name type="scientific">Pseudovirgaria hyperparasitica</name>
    <dbReference type="NCBI Taxonomy" id="470096"/>
    <lineage>
        <taxon>Eukaryota</taxon>
        <taxon>Fungi</taxon>
        <taxon>Dikarya</taxon>
        <taxon>Ascomycota</taxon>
        <taxon>Pezizomycotina</taxon>
        <taxon>Dothideomycetes</taxon>
        <taxon>Dothideomycetes incertae sedis</taxon>
        <taxon>Acrospermales</taxon>
        <taxon>Acrospermaceae</taxon>
        <taxon>Pseudovirgaria</taxon>
    </lineage>
</organism>
<name>A0A6A6VW33_9PEZI</name>
<feature type="domain" description="Rhodopsin" evidence="7">
    <location>
        <begin position="51"/>
        <end position="286"/>
    </location>
</feature>
<evidence type="ECO:0000313" key="8">
    <source>
        <dbReference type="EMBL" id="KAF2753451.1"/>
    </source>
</evidence>
<dbReference type="InterPro" id="IPR049326">
    <property type="entry name" value="Rhodopsin_dom_fungi"/>
</dbReference>
<gene>
    <name evidence="8" type="ORF">EJ05DRAFT_505090</name>
</gene>
<evidence type="ECO:0000259" key="7">
    <source>
        <dbReference type="Pfam" id="PF20684"/>
    </source>
</evidence>
<protein>
    <recommendedName>
        <fullName evidence="7">Rhodopsin domain-containing protein</fullName>
    </recommendedName>
</protein>
<dbReference type="GeneID" id="54488717"/>
<feature type="transmembrane region" description="Helical" evidence="6">
    <location>
        <begin position="228"/>
        <end position="248"/>
    </location>
</feature>
<evidence type="ECO:0000256" key="4">
    <source>
        <dbReference type="ARBA" id="ARBA00023136"/>
    </source>
</evidence>
<dbReference type="OrthoDB" id="2988756at2759"/>
<evidence type="ECO:0000256" key="6">
    <source>
        <dbReference type="SAM" id="Phobius"/>
    </source>
</evidence>
<sequence>MKLDFRVDGMDHDVTITQRQKMPSMEGTPSRRAFMAMLWSCVAITFTFSVARIWIRIKIKHAVFADDFALVFGFICFLALAIIYQVAIDLMFGFGPQQSSETQAMWQTYQFALFMLFWTGLWSVKISILVFLRRFMNISIGRSMVYWWTVAGFTMSCLFVSFGLLFGVCGKTGDYFKPGKCHSEHNRSMHVVTIRFAGVADIVTDLAIMLLPWNLLWNLQINKRQKTALGIIFSLSFLVVVFAMLRLLNTRPETGHFSPVWVGVWSIWELNIAIIVGCLPSLRFLVTSRRHKRSGYGRQYAYGSSGSKRNPESSQDVPLQNFKTQFGSIANIRRGTPILPEVRNSQERIIPFGSIYVQKDIVSPS</sequence>
<reference evidence="8" key="1">
    <citation type="journal article" date="2020" name="Stud. Mycol.">
        <title>101 Dothideomycetes genomes: a test case for predicting lifestyles and emergence of pathogens.</title>
        <authorList>
            <person name="Haridas S."/>
            <person name="Albert R."/>
            <person name="Binder M."/>
            <person name="Bloem J."/>
            <person name="Labutti K."/>
            <person name="Salamov A."/>
            <person name="Andreopoulos B."/>
            <person name="Baker S."/>
            <person name="Barry K."/>
            <person name="Bills G."/>
            <person name="Bluhm B."/>
            <person name="Cannon C."/>
            <person name="Castanera R."/>
            <person name="Culley D."/>
            <person name="Daum C."/>
            <person name="Ezra D."/>
            <person name="Gonzalez J."/>
            <person name="Henrissat B."/>
            <person name="Kuo A."/>
            <person name="Liang C."/>
            <person name="Lipzen A."/>
            <person name="Lutzoni F."/>
            <person name="Magnuson J."/>
            <person name="Mondo S."/>
            <person name="Nolan M."/>
            <person name="Ohm R."/>
            <person name="Pangilinan J."/>
            <person name="Park H.-J."/>
            <person name="Ramirez L."/>
            <person name="Alfaro M."/>
            <person name="Sun H."/>
            <person name="Tritt A."/>
            <person name="Yoshinaga Y."/>
            <person name="Zwiers L.-H."/>
            <person name="Turgeon B."/>
            <person name="Goodwin S."/>
            <person name="Spatafora J."/>
            <person name="Crous P."/>
            <person name="Grigoriev I."/>
        </authorList>
    </citation>
    <scope>NUCLEOTIDE SEQUENCE</scope>
    <source>
        <strain evidence="8">CBS 121739</strain>
    </source>
</reference>
<keyword evidence="9" id="KW-1185">Reference proteome</keyword>
<keyword evidence="3 6" id="KW-1133">Transmembrane helix</keyword>
<feature type="transmembrane region" description="Helical" evidence="6">
    <location>
        <begin position="194"/>
        <end position="216"/>
    </location>
</feature>
<evidence type="ECO:0000256" key="1">
    <source>
        <dbReference type="ARBA" id="ARBA00004141"/>
    </source>
</evidence>
<evidence type="ECO:0000256" key="2">
    <source>
        <dbReference type="ARBA" id="ARBA00022692"/>
    </source>
</evidence>
<evidence type="ECO:0000256" key="3">
    <source>
        <dbReference type="ARBA" id="ARBA00022989"/>
    </source>
</evidence>
<proteinExistence type="inferred from homology"/>